<name>A0A844ZGW5_9SPHN</name>
<reference evidence="2 3" key="1">
    <citation type="submission" date="2019-12" db="EMBL/GenBank/DDBJ databases">
        <title>Genomic-based taxomic classification of the family Erythrobacteraceae.</title>
        <authorList>
            <person name="Xu L."/>
        </authorList>
    </citation>
    <scope>NUCLEOTIDE SEQUENCE [LARGE SCALE GENOMIC DNA]</scope>
    <source>
        <strain evidence="2 3">MCCC 1A09962</strain>
    </source>
</reference>
<accession>A0A844ZGW5</accession>
<dbReference type="GO" id="GO:0032259">
    <property type="term" value="P:methylation"/>
    <property type="evidence" value="ECO:0007669"/>
    <property type="project" value="UniProtKB-KW"/>
</dbReference>
<feature type="domain" description="Methyltransferase FkbM" evidence="1">
    <location>
        <begin position="76"/>
        <end position="229"/>
    </location>
</feature>
<gene>
    <name evidence="2" type="ORF">GRI38_12185</name>
</gene>
<comment type="caution">
    <text evidence="2">The sequence shown here is derived from an EMBL/GenBank/DDBJ whole genome shotgun (WGS) entry which is preliminary data.</text>
</comment>
<dbReference type="InterPro" id="IPR052514">
    <property type="entry name" value="SAM-dependent_MTase"/>
</dbReference>
<dbReference type="Gene3D" id="3.40.50.150">
    <property type="entry name" value="Vaccinia Virus protein VP39"/>
    <property type="match status" value="1"/>
</dbReference>
<dbReference type="OrthoDB" id="5679686at2"/>
<dbReference type="PANTHER" id="PTHR34203:SF15">
    <property type="entry name" value="SLL1173 PROTEIN"/>
    <property type="match status" value="1"/>
</dbReference>
<evidence type="ECO:0000259" key="1">
    <source>
        <dbReference type="Pfam" id="PF05050"/>
    </source>
</evidence>
<dbReference type="RefSeq" id="WP_160684436.1">
    <property type="nucleotide sequence ID" value="NZ_WTYW01000004.1"/>
</dbReference>
<dbReference type="GO" id="GO:0008168">
    <property type="term" value="F:methyltransferase activity"/>
    <property type="evidence" value="ECO:0007669"/>
    <property type="project" value="UniProtKB-KW"/>
</dbReference>
<sequence length="298" mass="33470">MRKNWREYKRRRDAQTAFRYLHEQREEFLAKYPQMCCLSFDHISIVLNVLGRMDEGQLEWFDSCFGSYLADKVVCDVGANLGNHSLFFAGISDKVLSFEPNTIIYELLAINARAMPNISVNNVGISNEARTVQAAMKRSAYGSARITDSPEDDELPFSFETRPLDSFEAVQSSDVGLIKIDVEGHEAQAIEGAENTIRRTMPLILFEQNSDAIEEGTSVSLEMLRSFGYKKFVEPVTAPSGRLSDKLSGRVARLSRGVEALMQGPPEKIWEAREIASLSARHYPWIVAIPPALELLEA</sequence>
<proteinExistence type="predicted"/>
<dbReference type="AlphaFoldDB" id="A0A844ZGW5"/>
<dbReference type="InterPro" id="IPR006342">
    <property type="entry name" value="FkbM_mtfrase"/>
</dbReference>
<dbReference type="NCBIfam" id="TIGR01444">
    <property type="entry name" value="fkbM_fam"/>
    <property type="match status" value="1"/>
</dbReference>
<evidence type="ECO:0000313" key="3">
    <source>
        <dbReference type="Proteomes" id="UP000433104"/>
    </source>
</evidence>
<keyword evidence="2" id="KW-0489">Methyltransferase</keyword>
<evidence type="ECO:0000313" key="2">
    <source>
        <dbReference type="EMBL" id="MXO86784.1"/>
    </source>
</evidence>
<dbReference type="SUPFAM" id="SSF53335">
    <property type="entry name" value="S-adenosyl-L-methionine-dependent methyltransferases"/>
    <property type="match status" value="1"/>
</dbReference>
<dbReference type="Pfam" id="PF05050">
    <property type="entry name" value="Methyltransf_21"/>
    <property type="match status" value="1"/>
</dbReference>
<dbReference type="InterPro" id="IPR029063">
    <property type="entry name" value="SAM-dependent_MTases_sf"/>
</dbReference>
<organism evidence="2 3">
    <name type="scientific">Parapontixanthobacter aurantiacus</name>
    <dbReference type="NCBI Taxonomy" id="1463599"/>
    <lineage>
        <taxon>Bacteria</taxon>
        <taxon>Pseudomonadati</taxon>
        <taxon>Pseudomonadota</taxon>
        <taxon>Alphaproteobacteria</taxon>
        <taxon>Sphingomonadales</taxon>
        <taxon>Erythrobacteraceae</taxon>
        <taxon>Parapontixanthobacter</taxon>
    </lineage>
</organism>
<protein>
    <submittedName>
        <fullName evidence="2">FkbM family methyltransferase</fullName>
    </submittedName>
</protein>
<dbReference type="Proteomes" id="UP000433104">
    <property type="component" value="Unassembled WGS sequence"/>
</dbReference>
<keyword evidence="3" id="KW-1185">Reference proteome</keyword>
<dbReference type="PANTHER" id="PTHR34203">
    <property type="entry name" value="METHYLTRANSFERASE, FKBM FAMILY PROTEIN"/>
    <property type="match status" value="1"/>
</dbReference>
<keyword evidence="2" id="KW-0808">Transferase</keyword>
<dbReference type="EMBL" id="WTYW01000004">
    <property type="protein sequence ID" value="MXO86784.1"/>
    <property type="molecule type" value="Genomic_DNA"/>
</dbReference>